<dbReference type="EMBL" id="JBHFEH010000002">
    <property type="protein sequence ID" value="KAL2058537.1"/>
    <property type="molecule type" value="Genomic_DNA"/>
</dbReference>
<protein>
    <recommendedName>
        <fullName evidence="2">cyclin-dependent kinase</fullName>
        <ecNumber evidence="2">2.7.11.22</ecNumber>
    </recommendedName>
</protein>
<keyword evidence="3" id="KW-0547">Nucleotide-binding</keyword>
<reference evidence="8 9" key="1">
    <citation type="submission" date="2024-09" db="EMBL/GenBank/DDBJ databases">
        <title>Rethinking Asexuality: The Enigmatic Case of Functional Sexual Genes in Lepraria (Stereocaulaceae).</title>
        <authorList>
            <person name="Doellman M."/>
            <person name="Sun Y."/>
            <person name="Barcenas-Pena A."/>
            <person name="Lumbsch H.T."/>
            <person name="Grewe F."/>
        </authorList>
    </citation>
    <scope>NUCLEOTIDE SEQUENCE [LARGE SCALE GENOMIC DNA]</scope>
    <source>
        <strain evidence="8 9">Grewe 0041</strain>
    </source>
</reference>
<comment type="similarity">
    <text evidence="1">Belongs to the protein kinase superfamily. CMGC Ser/Thr protein kinase family. CDC2/CDKX subfamily.</text>
</comment>
<dbReference type="PROSITE" id="PS50011">
    <property type="entry name" value="PROTEIN_KINASE_DOM"/>
    <property type="match status" value="1"/>
</dbReference>
<dbReference type="PANTHER" id="PTHR24056:SF508">
    <property type="entry name" value="CYCLIN-DEPENDENT KINASE 10"/>
    <property type="match status" value="1"/>
</dbReference>
<gene>
    <name evidence="8" type="ORF">ABVK25_001265</name>
</gene>
<organism evidence="8 9">
    <name type="scientific">Lepraria finkii</name>
    <dbReference type="NCBI Taxonomy" id="1340010"/>
    <lineage>
        <taxon>Eukaryota</taxon>
        <taxon>Fungi</taxon>
        <taxon>Dikarya</taxon>
        <taxon>Ascomycota</taxon>
        <taxon>Pezizomycotina</taxon>
        <taxon>Lecanoromycetes</taxon>
        <taxon>OSLEUM clade</taxon>
        <taxon>Lecanoromycetidae</taxon>
        <taxon>Lecanorales</taxon>
        <taxon>Lecanorineae</taxon>
        <taxon>Stereocaulaceae</taxon>
        <taxon>Lepraria</taxon>
    </lineage>
</organism>
<name>A0ABR4BL57_9LECA</name>
<dbReference type="SMART" id="SM00220">
    <property type="entry name" value="S_TKc"/>
    <property type="match status" value="1"/>
</dbReference>
<comment type="caution">
    <text evidence="8">The sequence shown here is derived from an EMBL/GenBank/DDBJ whole genome shotgun (WGS) entry which is preliminary data.</text>
</comment>
<feature type="domain" description="Protein kinase" evidence="7">
    <location>
        <begin position="1"/>
        <end position="194"/>
    </location>
</feature>
<evidence type="ECO:0000256" key="1">
    <source>
        <dbReference type="ARBA" id="ARBA00006485"/>
    </source>
</evidence>
<dbReference type="PANTHER" id="PTHR24056">
    <property type="entry name" value="CELL DIVISION PROTEIN KINASE"/>
    <property type="match status" value="1"/>
</dbReference>
<evidence type="ECO:0000256" key="6">
    <source>
        <dbReference type="ARBA" id="ARBA00048367"/>
    </source>
</evidence>
<comment type="catalytic activity">
    <reaction evidence="6">
        <text>L-seryl-[protein] + ATP = O-phospho-L-seryl-[protein] + ADP + H(+)</text>
        <dbReference type="Rhea" id="RHEA:17989"/>
        <dbReference type="Rhea" id="RHEA-COMP:9863"/>
        <dbReference type="Rhea" id="RHEA-COMP:11604"/>
        <dbReference type="ChEBI" id="CHEBI:15378"/>
        <dbReference type="ChEBI" id="CHEBI:29999"/>
        <dbReference type="ChEBI" id="CHEBI:30616"/>
        <dbReference type="ChEBI" id="CHEBI:83421"/>
        <dbReference type="ChEBI" id="CHEBI:456216"/>
        <dbReference type="EC" id="2.7.11.22"/>
    </reaction>
</comment>
<dbReference type="SUPFAM" id="SSF56112">
    <property type="entry name" value="Protein kinase-like (PK-like)"/>
    <property type="match status" value="1"/>
</dbReference>
<evidence type="ECO:0000313" key="9">
    <source>
        <dbReference type="Proteomes" id="UP001590951"/>
    </source>
</evidence>
<dbReference type="InterPro" id="IPR008271">
    <property type="entry name" value="Ser/Thr_kinase_AS"/>
</dbReference>
<sequence length="274" mass="30776">MSQVKCLFRQLLEGLDYLHKNDIIHRDVKMQNILLTAKGVLKLADFGMARAYSPRPLTPGICTIWYRAPELLLGTKYYTPSIDLWSAGLVLAELLQSTPCLTGETPIEQLSLIVKLLGSPTPDDLAALSAMGCPELIRWRRESLSSGRADNLERKFLDGNSPQTVNFLQGFLRWDPHTRWTAAEALAIGKSRYVAMSEKWWKESPRAVEKELLPTFPEIRNAEPAQTMADRGKLETELNEGTVKRAHGVEGGGYVFDFDDPSALRRPAKRPRAK</sequence>
<evidence type="ECO:0000256" key="4">
    <source>
        <dbReference type="ARBA" id="ARBA00022840"/>
    </source>
</evidence>
<evidence type="ECO:0000259" key="7">
    <source>
        <dbReference type="PROSITE" id="PS50011"/>
    </source>
</evidence>
<dbReference type="InterPro" id="IPR011009">
    <property type="entry name" value="Kinase-like_dom_sf"/>
</dbReference>
<keyword evidence="9" id="KW-1185">Reference proteome</keyword>
<keyword evidence="4" id="KW-0067">ATP-binding</keyword>
<evidence type="ECO:0000256" key="5">
    <source>
        <dbReference type="ARBA" id="ARBA00047811"/>
    </source>
</evidence>
<comment type="catalytic activity">
    <reaction evidence="5">
        <text>L-threonyl-[protein] + ATP = O-phospho-L-threonyl-[protein] + ADP + H(+)</text>
        <dbReference type="Rhea" id="RHEA:46608"/>
        <dbReference type="Rhea" id="RHEA-COMP:11060"/>
        <dbReference type="Rhea" id="RHEA-COMP:11605"/>
        <dbReference type="ChEBI" id="CHEBI:15378"/>
        <dbReference type="ChEBI" id="CHEBI:30013"/>
        <dbReference type="ChEBI" id="CHEBI:30616"/>
        <dbReference type="ChEBI" id="CHEBI:61977"/>
        <dbReference type="ChEBI" id="CHEBI:456216"/>
        <dbReference type="EC" id="2.7.11.22"/>
    </reaction>
</comment>
<dbReference type="InterPro" id="IPR050108">
    <property type="entry name" value="CDK"/>
</dbReference>
<evidence type="ECO:0000313" key="8">
    <source>
        <dbReference type="EMBL" id="KAL2058537.1"/>
    </source>
</evidence>
<dbReference type="PROSITE" id="PS00108">
    <property type="entry name" value="PROTEIN_KINASE_ST"/>
    <property type="match status" value="1"/>
</dbReference>
<dbReference type="EC" id="2.7.11.22" evidence="2"/>
<proteinExistence type="inferred from homology"/>
<dbReference type="Proteomes" id="UP001590951">
    <property type="component" value="Unassembled WGS sequence"/>
</dbReference>
<evidence type="ECO:0000256" key="2">
    <source>
        <dbReference type="ARBA" id="ARBA00012425"/>
    </source>
</evidence>
<dbReference type="Pfam" id="PF00069">
    <property type="entry name" value="Pkinase"/>
    <property type="match status" value="1"/>
</dbReference>
<accession>A0ABR4BL57</accession>
<evidence type="ECO:0000256" key="3">
    <source>
        <dbReference type="ARBA" id="ARBA00022741"/>
    </source>
</evidence>
<dbReference type="Gene3D" id="1.10.510.10">
    <property type="entry name" value="Transferase(Phosphotransferase) domain 1"/>
    <property type="match status" value="1"/>
</dbReference>
<dbReference type="InterPro" id="IPR000719">
    <property type="entry name" value="Prot_kinase_dom"/>
</dbReference>